<gene>
    <name evidence="2" type="ORF">T472_0215115</name>
</gene>
<dbReference type="STRING" id="994573.T472_0215115"/>
<evidence type="ECO:0000256" key="1">
    <source>
        <dbReference type="SAM" id="SignalP"/>
    </source>
</evidence>
<dbReference type="AlphaFoldDB" id="V7I4D2"/>
<accession>V7I4D2</accession>
<keyword evidence="1" id="KW-0732">Signal</keyword>
<evidence type="ECO:0000313" key="2">
    <source>
        <dbReference type="EMBL" id="ETA79852.1"/>
    </source>
</evidence>
<dbReference type="EMBL" id="AXUN02000198">
    <property type="protein sequence ID" value="ETA79852.1"/>
    <property type="molecule type" value="Genomic_DNA"/>
</dbReference>
<evidence type="ECO:0000313" key="3">
    <source>
        <dbReference type="Proteomes" id="UP000017747"/>
    </source>
</evidence>
<dbReference type="RefSeq" id="WP_023389066.1">
    <property type="nucleotide sequence ID" value="NZ_AXUN02000198.1"/>
</dbReference>
<proteinExistence type="predicted"/>
<organism evidence="2 3">
    <name type="scientific">Youngiibacter fragilis 232.1</name>
    <dbReference type="NCBI Taxonomy" id="994573"/>
    <lineage>
        <taxon>Bacteria</taxon>
        <taxon>Bacillati</taxon>
        <taxon>Bacillota</taxon>
        <taxon>Clostridia</taxon>
        <taxon>Eubacteriales</taxon>
        <taxon>Clostridiaceae</taxon>
        <taxon>Youngiibacter</taxon>
    </lineage>
</organism>
<keyword evidence="3" id="KW-1185">Reference proteome</keyword>
<dbReference type="Proteomes" id="UP000017747">
    <property type="component" value="Unassembled WGS sequence"/>
</dbReference>
<feature type="signal peptide" evidence="1">
    <location>
        <begin position="1"/>
        <end position="23"/>
    </location>
</feature>
<comment type="caution">
    <text evidence="2">The sequence shown here is derived from an EMBL/GenBank/DDBJ whole genome shotgun (WGS) entry which is preliminary data.</text>
</comment>
<reference evidence="2 3" key="1">
    <citation type="journal article" date="2014" name="Genome Announc.">
        <title>Genome Sequence of Youngiibacter fragilis, the Type Strain of the Genus Youngiibacter.</title>
        <authorList>
            <person name="Wawrik C.B."/>
            <person name="Callaghan A.V."/>
            <person name="Stamps B.W."/>
            <person name="Wawrik B."/>
        </authorList>
    </citation>
    <scope>NUCLEOTIDE SEQUENCE [LARGE SCALE GENOMIC DNA]</scope>
    <source>
        <strain evidence="2 3">232.1</strain>
    </source>
</reference>
<protein>
    <submittedName>
        <fullName evidence="2">Uncharacterized protein</fullName>
    </submittedName>
</protein>
<name>V7I4D2_9CLOT</name>
<feature type="chain" id="PRO_5004762453" evidence="1">
    <location>
        <begin position="24"/>
        <end position="412"/>
    </location>
</feature>
<sequence>MRKLIICIFTLAAFIFSSVTAFADSGIVMKYTDEYTEARVSWSSWEDGVTELNWIQIQIGEMEEKGGYGFIYYWTESFTDEGEYLGYRDFSAQLPEGSLVIPARNFDPLHILLDDVAGIEHVWNPEMPEDGNEPVEKTYSFDFEISGLNEDSRQMYLSKSRQAPYKFNNFSKGVTFVGTASGTAGGVEFEGDGDVSFSSYKGMMIGKDEMPEEPEVKAAQKTENGKSNVIVLKGDQKQLYSGWEEYDPDTYETRSYRDLVILTSEEGTYWIQYFEVIMDGVTEHLRRFQGSIPADQIQLPKKLGESFSVDLNVEGMWTEYDWSPGDDKETEEPEPVEGTLSVSCTWHFEYERTYKSISKYSSTYFSFMNHESSDSIGAWTEGTIDGEPLTGGWGEVGSGRYMIRMKDSYPME</sequence>